<gene>
    <name evidence="1" type="ORF">GCM10008967_24250</name>
</gene>
<accession>A0ABP3G3Z5</accession>
<evidence type="ECO:0008006" key="3">
    <source>
        <dbReference type="Google" id="ProtNLM"/>
    </source>
</evidence>
<dbReference type="InterPro" id="IPR012397">
    <property type="entry name" value="Pullulanase"/>
</dbReference>
<dbReference type="PIRSF" id="PIRSF012560">
    <property type="entry name" value="Pullulanase"/>
    <property type="match status" value="1"/>
</dbReference>
<organism evidence="1 2">
    <name type="scientific">Bacillus carboniphilus</name>
    <dbReference type="NCBI Taxonomy" id="86663"/>
    <lineage>
        <taxon>Bacteria</taxon>
        <taxon>Bacillati</taxon>
        <taxon>Bacillota</taxon>
        <taxon>Bacilli</taxon>
        <taxon>Bacillales</taxon>
        <taxon>Bacillaceae</taxon>
        <taxon>Bacillus</taxon>
    </lineage>
</organism>
<keyword evidence="2" id="KW-1185">Reference proteome</keyword>
<reference evidence="2" key="1">
    <citation type="journal article" date="2019" name="Int. J. Syst. Evol. Microbiol.">
        <title>The Global Catalogue of Microorganisms (GCM) 10K type strain sequencing project: providing services to taxonomists for standard genome sequencing and annotation.</title>
        <authorList>
            <consortium name="The Broad Institute Genomics Platform"/>
            <consortium name="The Broad Institute Genome Sequencing Center for Infectious Disease"/>
            <person name="Wu L."/>
            <person name="Ma J."/>
        </authorList>
    </citation>
    <scope>NUCLEOTIDE SEQUENCE [LARGE SCALE GENOMIC DNA]</scope>
    <source>
        <strain evidence="2">JCM 9731</strain>
    </source>
</reference>
<name>A0ABP3G3Z5_9BACI</name>
<dbReference type="RefSeq" id="WP_343799407.1">
    <property type="nucleotide sequence ID" value="NZ_BAAADJ010000023.1"/>
</dbReference>
<dbReference type="Proteomes" id="UP001500782">
    <property type="component" value="Unassembled WGS sequence"/>
</dbReference>
<proteinExistence type="predicted"/>
<evidence type="ECO:0000313" key="2">
    <source>
        <dbReference type="Proteomes" id="UP001500782"/>
    </source>
</evidence>
<comment type="caution">
    <text evidence="1">The sequence shown here is derived from an EMBL/GenBank/DDBJ whole genome shotgun (WGS) entry which is preliminary data.</text>
</comment>
<sequence>MMAQLIKLQDYISRYEQDIYKYPSRFVRLKKQQWEKLLNQWENDDMDHGGEPVATSNQTSKGLLSKLTSLVKKESSGVRVIETVQNEDLFHLEQQKILASIHNIDELKQHFLDQLLHFQIKWASSTVASVSFPDQSFFHDSILKYFLQRFPDNVLVLYQPIFLVKKAPFESEIILISPTEIWCITFIEEEENAVFVGSKEHFWIKKGTSQEKKVLNPIMAVDRTEKVIKDFLNQHQVSLPIKKAVICRNGYIDYPTSPFGVELLEKRNYTSWFEKFRKERAPIKSEQLKAAKALLESAQSIYSKRAEWNHDDE</sequence>
<dbReference type="EMBL" id="BAAADJ010000023">
    <property type="protein sequence ID" value="GAA0332716.1"/>
    <property type="molecule type" value="Genomic_DNA"/>
</dbReference>
<evidence type="ECO:0000313" key="1">
    <source>
        <dbReference type="EMBL" id="GAA0332716.1"/>
    </source>
</evidence>
<protein>
    <recommendedName>
        <fullName evidence="3">NERD domain-containing protein</fullName>
    </recommendedName>
</protein>